<keyword evidence="4" id="KW-1185">Reference proteome</keyword>
<protein>
    <recommendedName>
        <fullName evidence="5">Lipoprotein LpqN</fullName>
    </recommendedName>
</protein>
<proteinExistence type="predicted"/>
<keyword evidence="2" id="KW-0732">Signal</keyword>
<dbReference type="PROSITE" id="PS51257">
    <property type="entry name" value="PROKAR_LIPOPROTEIN"/>
    <property type="match status" value="1"/>
</dbReference>
<sequence>MTRTTRATVRTTAVLAALTLGLTGCSSFTPPWSEPTATPTPTPTATAEQPVPNDLSSGSTAREMVAGPLDVSIDYWSTLSMDQWNAGVLKPVSVSLTTEITPDDGQSVYLQRATMIATPASATETFDPLSAQIDSATTSPGYLVIDPYSYTQTFMVGAVPEGATYVTLQFTYEFLVQSTPTSSDYAKQTASETLTVAIAP</sequence>
<evidence type="ECO:0008006" key="5">
    <source>
        <dbReference type="Google" id="ProtNLM"/>
    </source>
</evidence>
<dbReference type="EMBL" id="JBBDGL010000003">
    <property type="protein sequence ID" value="MEJ1156012.1"/>
    <property type="molecule type" value="Genomic_DNA"/>
</dbReference>
<dbReference type="RefSeq" id="WP_337338459.1">
    <property type="nucleotide sequence ID" value="NZ_JBBDGL010000003.1"/>
</dbReference>
<feature type="region of interest" description="Disordered" evidence="1">
    <location>
        <begin position="29"/>
        <end position="60"/>
    </location>
</feature>
<dbReference type="Proteomes" id="UP001368654">
    <property type="component" value="Unassembled WGS sequence"/>
</dbReference>
<evidence type="ECO:0000256" key="1">
    <source>
        <dbReference type="SAM" id="MobiDB-lite"/>
    </source>
</evidence>
<name>A0ABU8LW71_9MICO</name>
<feature type="compositionally biased region" description="Low complexity" evidence="1">
    <location>
        <begin position="29"/>
        <end position="50"/>
    </location>
</feature>
<reference evidence="3 4" key="1">
    <citation type="submission" date="2024-02" db="EMBL/GenBank/DDBJ databases">
        <authorList>
            <person name="Saticioglu I.B."/>
        </authorList>
    </citation>
    <scope>NUCLEOTIDE SEQUENCE [LARGE SCALE GENOMIC DNA]</scope>
    <source>
        <strain evidence="3 4">Mu-86</strain>
    </source>
</reference>
<feature type="chain" id="PRO_5046081012" description="Lipoprotein LpqN" evidence="2">
    <location>
        <begin position="34"/>
        <end position="200"/>
    </location>
</feature>
<organism evidence="3 4">
    <name type="scientific">Microbacterium marmarense</name>
    <dbReference type="NCBI Taxonomy" id="3122051"/>
    <lineage>
        <taxon>Bacteria</taxon>
        <taxon>Bacillati</taxon>
        <taxon>Actinomycetota</taxon>
        <taxon>Actinomycetes</taxon>
        <taxon>Micrococcales</taxon>
        <taxon>Microbacteriaceae</taxon>
        <taxon>Microbacterium</taxon>
    </lineage>
</organism>
<evidence type="ECO:0000313" key="3">
    <source>
        <dbReference type="EMBL" id="MEJ1156012.1"/>
    </source>
</evidence>
<comment type="caution">
    <text evidence="3">The sequence shown here is derived from an EMBL/GenBank/DDBJ whole genome shotgun (WGS) entry which is preliminary data.</text>
</comment>
<feature type="signal peptide" evidence="2">
    <location>
        <begin position="1"/>
        <end position="33"/>
    </location>
</feature>
<evidence type="ECO:0000256" key="2">
    <source>
        <dbReference type="SAM" id="SignalP"/>
    </source>
</evidence>
<accession>A0ABU8LW71</accession>
<evidence type="ECO:0000313" key="4">
    <source>
        <dbReference type="Proteomes" id="UP001368654"/>
    </source>
</evidence>
<gene>
    <name evidence="3" type="ORF">WDU96_10445</name>
</gene>